<evidence type="ECO:0000256" key="32">
    <source>
        <dbReference type="ARBA" id="ARBA00023242"/>
    </source>
</evidence>
<evidence type="ECO:0000256" key="11">
    <source>
        <dbReference type="ARBA" id="ARBA00022692"/>
    </source>
</evidence>
<evidence type="ECO:0000256" key="14">
    <source>
        <dbReference type="ARBA" id="ARBA00022741"/>
    </source>
</evidence>
<dbReference type="Pfam" id="PF13589">
    <property type="entry name" value="HATPase_c_3"/>
    <property type="match status" value="1"/>
</dbReference>
<keyword evidence="10" id="KW-0934">Plastid</keyword>
<organism evidence="38 39">
    <name type="scientific">Ficus carica</name>
    <name type="common">Common fig</name>
    <dbReference type="NCBI Taxonomy" id="3494"/>
    <lineage>
        <taxon>Eukaryota</taxon>
        <taxon>Viridiplantae</taxon>
        <taxon>Streptophyta</taxon>
        <taxon>Embryophyta</taxon>
        <taxon>Tracheophyta</taxon>
        <taxon>Spermatophyta</taxon>
        <taxon>Magnoliopsida</taxon>
        <taxon>eudicotyledons</taxon>
        <taxon>Gunneridae</taxon>
        <taxon>Pentapetalae</taxon>
        <taxon>rosids</taxon>
        <taxon>fabids</taxon>
        <taxon>Rosales</taxon>
        <taxon>Moraceae</taxon>
        <taxon>Ficeae</taxon>
        <taxon>Ficus</taxon>
    </lineage>
</organism>
<keyword evidence="7" id="KW-0148">Chlorophyll</keyword>
<evidence type="ECO:0000256" key="10">
    <source>
        <dbReference type="ARBA" id="ARBA00022640"/>
    </source>
</evidence>
<dbReference type="InterPro" id="IPR036890">
    <property type="entry name" value="HATPase_C_sf"/>
</dbReference>
<evidence type="ECO:0000256" key="17">
    <source>
        <dbReference type="ARBA" id="ARBA00022801"/>
    </source>
</evidence>
<keyword evidence="19" id="KW-0460">Magnesium</keyword>
<dbReference type="Gene3D" id="3.30.565.10">
    <property type="entry name" value="Histidine kinase-like ATPase, C-terminal domain"/>
    <property type="match status" value="1"/>
</dbReference>
<comment type="cofactor">
    <cofactor evidence="1">
        <name>Mn(2+)</name>
        <dbReference type="ChEBI" id="CHEBI:29035"/>
    </cofactor>
</comment>
<dbReference type="InterPro" id="IPR000484">
    <property type="entry name" value="Photo_RC_L/M"/>
</dbReference>
<dbReference type="Pfam" id="PF17942">
    <property type="entry name" value="Morc6_S5"/>
    <property type="match status" value="1"/>
</dbReference>
<keyword evidence="32" id="KW-0539">Nucleus</keyword>
<comment type="similarity">
    <text evidence="4">Belongs to the MORC ATPase protein family.</text>
</comment>
<keyword evidence="39" id="KW-1185">Reference proteome</keyword>
<feature type="transmembrane region" description="Helical" evidence="36">
    <location>
        <begin position="1062"/>
        <end position="1082"/>
    </location>
</feature>
<keyword evidence="15" id="KW-0255">Endonuclease</keyword>
<dbReference type="GO" id="GO:0009772">
    <property type="term" value="P:photosynthetic electron transport in photosystem II"/>
    <property type="evidence" value="ECO:0007669"/>
    <property type="project" value="InterPro"/>
</dbReference>
<feature type="coiled-coil region" evidence="34">
    <location>
        <begin position="521"/>
        <end position="555"/>
    </location>
</feature>
<evidence type="ECO:0000256" key="22">
    <source>
        <dbReference type="ARBA" id="ARBA00022982"/>
    </source>
</evidence>
<keyword evidence="20" id="KW-0156">Chromatin regulator</keyword>
<keyword evidence="18" id="KW-0067">ATP-binding</keyword>
<name>A0AA87ZTR0_FICCA</name>
<dbReference type="InterPro" id="IPR036854">
    <property type="entry name" value="Photo_II_D1/D2_sf"/>
</dbReference>
<evidence type="ECO:0000256" key="4">
    <source>
        <dbReference type="ARBA" id="ARBA00007845"/>
    </source>
</evidence>
<keyword evidence="27 34" id="KW-0175">Coiled coil</keyword>
<comment type="similarity">
    <text evidence="5">Belongs to the reaction center PufL/M/PsbA/D family.</text>
</comment>
<evidence type="ECO:0000256" key="27">
    <source>
        <dbReference type="ARBA" id="ARBA00023054"/>
    </source>
</evidence>
<sequence>MPPRPKTQPPVAVVDLTDSDEDDGAGVNSEASSDRAASGTGVPLREEHLDQLSSATTPVSGDQQHQASDSRSFWKAGDYAVDPSAKPALISEDHLEHARVHPKFLHSNATSHKWAFGAIAELLDNAVDEVMSVEFTISNVHNGATFVKVDKIDVMKDNSPALLFQDDGGGMDPECIRKCMSLGYSTKKTNTTIGQYGNGFKTSTMRLGADVIVLSRANHKGHATQSVGLLSYTYLRKTGLDDVVVPMIDFDITSNWAEPIIYGSHDDWSSNLTTILEWSPFTSKEELMLQFDDFGAHGTKVIIYNLWLNDEGVYELSFDDDDEITVETKIGFIKEAPDFGLVCGFNVYHKNRLIKPFWKVTSEGSSRGNGVVGVLEANFIEPAHDKQDFERSPLSIRLETRLKQMVLEFWNKNCHLMGYQTPGTGAKNKQKDHPVQSSVQHAANTRKHLPANPHIASLSGTAPGHMHLDQSNGEPHGSGDFRRDFPVGSYEAVSLVATIDDAEPLSVDQICEENIQLFRRCDEHLVKQTQLKQKIAGLEKQLEESKAKYAQLAAYHVEGHSSDASQMIPQHNYKLDAQSLNSRHPGEFECREFRESILGVMPHHWDRREDTVLKLAHFRRHKRKTLKKTPGKSIALPINKPEENHPPGKDSTKKIPNLIGKPVQYIPTITNYTQLWWLPNVIVAHQKEGIEAVHLATGRTIYFTMNAILERRESESESLWGRFFNWITSTKNRLYIGWFGVLMIPTLLTATSVFIIAFIAAPPVDIDAIGLHFYPIWEAASVDEWLYNGGPYELIVLHYLLGVACYMGREWELSFRLGVLHLQEGGLHADINGDGVLDHVQAVGGNGAEQTVVSGSMEVLRPCWAVATSGVPVREQLFNASICHHSPFNLFQNPEFARHFGRAQDLASLEVATPILIPRNDGHRHRKGSHGDVVFLTNRGEVTSYSPGLHGHGAVWQWHLSTGATWSNLPSPSGMMDAGTVVPTLKAFALRLHDNREVVLAAGEQEAVVISPGGSILASVDLPATPTHALICEDFSNDGLTDLILVTSTGVYGFVQTRQPGALFFSTLVGCLILVMGVIFVIQHLNSGKGKPRASSGFR</sequence>
<dbReference type="GO" id="GO:0006281">
    <property type="term" value="P:DNA repair"/>
    <property type="evidence" value="ECO:0007669"/>
    <property type="project" value="UniProtKB-KW"/>
</dbReference>
<keyword evidence="16" id="KW-0227">DNA damage</keyword>
<evidence type="ECO:0000256" key="7">
    <source>
        <dbReference type="ARBA" id="ARBA00022494"/>
    </source>
</evidence>
<dbReference type="InterPro" id="IPR041006">
    <property type="entry name" value="Morc_S5"/>
</dbReference>
<evidence type="ECO:0000256" key="34">
    <source>
        <dbReference type="SAM" id="Coils"/>
    </source>
</evidence>
<evidence type="ECO:0000313" key="38">
    <source>
        <dbReference type="EMBL" id="GMN29256.1"/>
    </source>
</evidence>
<evidence type="ECO:0000256" key="13">
    <source>
        <dbReference type="ARBA" id="ARBA00022723"/>
    </source>
</evidence>
<dbReference type="SUPFAM" id="SSF55874">
    <property type="entry name" value="ATPase domain of HSP90 chaperone/DNA topoisomerase II/histidine kinase"/>
    <property type="match status" value="1"/>
</dbReference>
<dbReference type="PANTHER" id="PTHR34284">
    <property type="entry name" value="FG-GAP REPEAT-CONTAINING PROTEIN"/>
    <property type="match status" value="1"/>
</dbReference>
<evidence type="ECO:0000313" key="39">
    <source>
        <dbReference type="Proteomes" id="UP001187192"/>
    </source>
</evidence>
<dbReference type="Gene3D" id="1.20.85.10">
    <property type="entry name" value="Photosystem II protein D1-like"/>
    <property type="match status" value="1"/>
</dbReference>
<evidence type="ECO:0000256" key="5">
    <source>
        <dbReference type="ARBA" id="ARBA00008204"/>
    </source>
</evidence>
<dbReference type="GO" id="GO:0016787">
    <property type="term" value="F:hydrolase activity"/>
    <property type="evidence" value="ECO:0007669"/>
    <property type="project" value="UniProtKB-KW"/>
</dbReference>
<feature type="region of interest" description="Disordered" evidence="35">
    <location>
        <begin position="459"/>
        <end position="479"/>
    </location>
</feature>
<keyword evidence="30" id="KW-0943">RNA-mediated gene silencing</keyword>
<evidence type="ECO:0000256" key="9">
    <source>
        <dbReference type="ARBA" id="ARBA00022553"/>
    </source>
</evidence>
<dbReference type="PANTHER" id="PTHR34284:SF1">
    <property type="entry name" value="FG-GAP REPEAT-CONTAINING PROTEIN"/>
    <property type="match status" value="1"/>
</dbReference>
<keyword evidence="12" id="KW-0540">Nuclease</keyword>
<keyword evidence="13" id="KW-0479">Metal-binding</keyword>
<evidence type="ECO:0000256" key="8">
    <source>
        <dbReference type="ARBA" id="ARBA00022531"/>
    </source>
</evidence>
<dbReference type="Pfam" id="PF00124">
    <property type="entry name" value="Photo_RC"/>
    <property type="match status" value="1"/>
</dbReference>
<dbReference type="GO" id="GO:0031047">
    <property type="term" value="P:regulatory ncRNA-mediated gene silencing"/>
    <property type="evidence" value="ECO:0007669"/>
    <property type="project" value="UniProtKB-KW"/>
</dbReference>
<evidence type="ECO:0000256" key="21">
    <source>
        <dbReference type="ARBA" id="ARBA00022884"/>
    </source>
</evidence>
<keyword evidence="6" id="KW-0813">Transport</keyword>
<evidence type="ECO:0000256" key="28">
    <source>
        <dbReference type="ARBA" id="ARBA00023078"/>
    </source>
</evidence>
<keyword evidence="33" id="KW-0604">Photosystem II</keyword>
<comment type="subcellular location">
    <subcellularLocation>
        <location evidence="3">Membrane</location>
        <topology evidence="3">Multi-pass membrane protein</topology>
    </subcellularLocation>
    <subcellularLocation>
        <location evidence="2">Nucleus</location>
    </subcellularLocation>
</comment>
<evidence type="ECO:0000256" key="30">
    <source>
        <dbReference type="ARBA" id="ARBA00023158"/>
    </source>
</evidence>
<evidence type="ECO:0000256" key="26">
    <source>
        <dbReference type="ARBA" id="ARBA00023004"/>
    </source>
</evidence>
<dbReference type="EMBL" id="BTGU01000002">
    <property type="protein sequence ID" value="GMN29256.1"/>
    <property type="molecule type" value="Genomic_DNA"/>
</dbReference>
<dbReference type="SUPFAM" id="SSF81483">
    <property type="entry name" value="Bacterial photosystem II reaction centre, L and M subunits"/>
    <property type="match status" value="1"/>
</dbReference>
<keyword evidence="22" id="KW-0249">Electron transport</keyword>
<keyword evidence="17" id="KW-0378">Hydrolase</keyword>
<evidence type="ECO:0000256" key="12">
    <source>
        <dbReference type="ARBA" id="ARBA00022722"/>
    </source>
</evidence>
<evidence type="ECO:0000256" key="29">
    <source>
        <dbReference type="ARBA" id="ARBA00023136"/>
    </source>
</evidence>
<evidence type="ECO:0000256" key="25">
    <source>
        <dbReference type="ARBA" id="ARBA00022991"/>
    </source>
</evidence>
<keyword evidence="26" id="KW-0408">Iron</keyword>
<dbReference type="GO" id="GO:0016168">
    <property type="term" value="F:chlorophyll binding"/>
    <property type="evidence" value="ECO:0007669"/>
    <property type="project" value="UniProtKB-KW"/>
</dbReference>
<keyword evidence="9" id="KW-0597">Phosphoprotein</keyword>
<keyword evidence="29 36" id="KW-0472">Membrane</keyword>
<evidence type="ECO:0000256" key="18">
    <source>
        <dbReference type="ARBA" id="ARBA00022840"/>
    </source>
</evidence>
<evidence type="ECO:0000256" key="3">
    <source>
        <dbReference type="ARBA" id="ARBA00004141"/>
    </source>
</evidence>
<comment type="caution">
    <text evidence="38">The sequence shown here is derived from an EMBL/GenBank/DDBJ whole genome shotgun (WGS) entry which is preliminary data.</text>
</comment>
<keyword evidence="14" id="KW-0547">Nucleotide-binding</keyword>
<evidence type="ECO:0000256" key="36">
    <source>
        <dbReference type="SAM" id="Phobius"/>
    </source>
</evidence>
<keyword evidence="23 36" id="KW-1133">Transmembrane helix</keyword>
<dbReference type="GO" id="GO:0046872">
    <property type="term" value="F:metal ion binding"/>
    <property type="evidence" value="ECO:0007669"/>
    <property type="project" value="UniProtKB-KW"/>
</dbReference>
<dbReference type="GO" id="GO:0005634">
    <property type="term" value="C:nucleus"/>
    <property type="evidence" value="ECO:0007669"/>
    <property type="project" value="UniProtKB-SubCell"/>
</dbReference>
<evidence type="ECO:0000256" key="16">
    <source>
        <dbReference type="ARBA" id="ARBA00022763"/>
    </source>
</evidence>
<evidence type="ECO:0000256" key="19">
    <source>
        <dbReference type="ARBA" id="ARBA00022842"/>
    </source>
</evidence>
<keyword evidence="11 36" id="KW-0812">Transmembrane</keyword>
<keyword evidence="31" id="KW-0234">DNA repair</keyword>
<evidence type="ECO:0000259" key="37">
    <source>
        <dbReference type="Pfam" id="PF17942"/>
    </source>
</evidence>
<keyword evidence="21" id="KW-0694">RNA-binding</keyword>
<dbReference type="AlphaFoldDB" id="A0AA87ZTR0"/>
<keyword evidence="24" id="KW-0007">Acetylation</keyword>
<keyword evidence="25" id="KW-0157">Chromophore</keyword>
<feature type="compositionally biased region" description="Polar residues" evidence="35">
    <location>
        <begin position="51"/>
        <end position="71"/>
    </location>
</feature>
<dbReference type="Proteomes" id="UP001187192">
    <property type="component" value="Unassembled WGS sequence"/>
</dbReference>
<feature type="transmembrane region" description="Helical" evidence="36">
    <location>
        <begin position="735"/>
        <end position="761"/>
    </location>
</feature>
<dbReference type="GO" id="GO:0003723">
    <property type="term" value="F:RNA binding"/>
    <property type="evidence" value="ECO:0007669"/>
    <property type="project" value="UniProtKB-KW"/>
</dbReference>
<dbReference type="GO" id="GO:0004519">
    <property type="term" value="F:endonuclease activity"/>
    <property type="evidence" value="ECO:0007669"/>
    <property type="project" value="UniProtKB-KW"/>
</dbReference>
<protein>
    <recommendedName>
        <fullName evidence="37">Morc S5 domain-containing protein</fullName>
    </recommendedName>
</protein>
<dbReference type="GO" id="GO:0006325">
    <property type="term" value="P:chromatin organization"/>
    <property type="evidence" value="ECO:0007669"/>
    <property type="project" value="UniProtKB-KW"/>
</dbReference>
<feature type="compositionally biased region" description="Basic and acidic residues" evidence="35">
    <location>
        <begin position="640"/>
        <end position="653"/>
    </location>
</feature>
<evidence type="ECO:0000256" key="35">
    <source>
        <dbReference type="SAM" id="MobiDB-lite"/>
    </source>
</evidence>
<evidence type="ECO:0000256" key="1">
    <source>
        <dbReference type="ARBA" id="ARBA00001936"/>
    </source>
</evidence>
<dbReference type="GO" id="GO:0031349">
    <property type="term" value="P:positive regulation of defense response"/>
    <property type="evidence" value="ECO:0007669"/>
    <property type="project" value="UniProtKB-ARBA"/>
</dbReference>
<gene>
    <name evidence="38" type="ORF">TIFTF001_002372</name>
</gene>
<evidence type="ECO:0000256" key="20">
    <source>
        <dbReference type="ARBA" id="ARBA00022853"/>
    </source>
</evidence>
<keyword evidence="28" id="KW-0793">Thylakoid</keyword>
<dbReference type="GO" id="GO:0005524">
    <property type="term" value="F:ATP binding"/>
    <property type="evidence" value="ECO:0007669"/>
    <property type="project" value="UniProtKB-KW"/>
</dbReference>
<evidence type="ECO:0000256" key="33">
    <source>
        <dbReference type="ARBA" id="ARBA00023276"/>
    </source>
</evidence>
<feature type="region of interest" description="Disordered" evidence="35">
    <location>
        <begin position="632"/>
        <end position="655"/>
    </location>
</feature>
<accession>A0AA87ZTR0</accession>
<feature type="region of interest" description="Disordered" evidence="35">
    <location>
        <begin position="1"/>
        <end position="71"/>
    </location>
</feature>
<dbReference type="FunFam" id="3.30.565.10:FF:000075">
    <property type="entry name" value="MORC family CW-type zinc finger protein 4"/>
    <property type="match status" value="1"/>
</dbReference>
<evidence type="ECO:0000256" key="31">
    <source>
        <dbReference type="ARBA" id="ARBA00023204"/>
    </source>
</evidence>
<keyword evidence="8" id="KW-0602">Photosynthesis</keyword>
<evidence type="ECO:0000256" key="23">
    <source>
        <dbReference type="ARBA" id="ARBA00022989"/>
    </source>
</evidence>
<evidence type="ECO:0000256" key="6">
    <source>
        <dbReference type="ARBA" id="ARBA00022448"/>
    </source>
</evidence>
<evidence type="ECO:0000256" key="15">
    <source>
        <dbReference type="ARBA" id="ARBA00022759"/>
    </source>
</evidence>
<reference evidence="38" key="1">
    <citation type="submission" date="2023-07" db="EMBL/GenBank/DDBJ databases">
        <title>draft genome sequence of fig (Ficus carica).</title>
        <authorList>
            <person name="Takahashi T."/>
            <person name="Nishimura K."/>
        </authorList>
    </citation>
    <scope>NUCLEOTIDE SEQUENCE</scope>
</reference>
<proteinExistence type="inferred from homology"/>
<evidence type="ECO:0000256" key="24">
    <source>
        <dbReference type="ARBA" id="ARBA00022990"/>
    </source>
</evidence>
<dbReference type="GO" id="GO:0009523">
    <property type="term" value="C:photosystem II"/>
    <property type="evidence" value="ECO:0007669"/>
    <property type="project" value="UniProtKB-KW"/>
</dbReference>
<feature type="domain" description="Morc S5" evidence="37">
    <location>
        <begin position="302"/>
        <end position="410"/>
    </location>
</feature>
<evidence type="ECO:0000256" key="2">
    <source>
        <dbReference type="ARBA" id="ARBA00004123"/>
    </source>
</evidence>